<feature type="domain" description="Protein kinase" evidence="7">
    <location>
        <begin position="1"/>
        <end position="109"/>
    </location>
</feature>
<feature type="domain" description="AGC-kinase C-terminal" evidence="8">
    <location>
        <begin position="110"/>
        <end position="175"/>
    </location>
</feature>
<dbReference type="Pfam" id="PF00069">
    <property type="entry name" value="Pkinase"/>
    <property type="match status" value="1"/>
</dbReference>
<dbReference type="SMART" id="SM00220">
    <property type="entry name" value="S_TKc"/>
    <property type="match status" value="1"/>
</dbReference>
<dbReference type="GO" id="GO:0005524">
    <property type="term" value="F:ATP binding"/>
    <property type="evidence" value="ECO:0007669"/>
    <property type="project" value="UniProtKB-KW"/>
</dbReference>
<dbReference type="GO" id="GO:0004674">
    <property type="term" value="F:protein serine/threonine kinase activity"/>
    <property type="evidence" value="ECO:0007669"/>
    <property type="project" value="UniProtKB-KW"/>
</dbReference>
<keyword evidence="5" id="KW-0418">Kinase</keyword>
<dbReference type="PANTHER" id="PTHR24351">
    <property type="entry name" value="RIBOSOMAL PROTEIN S6 KINASE"/>
    <property type="match status" value="1"/>
</dbReference>
<dbReference type="Pfam" id="PF00433">
    <property type="entry name" value="Pkinase_C"/>
    <property type="match status" value="1"/>
</dbReference>
<dbReference type="STRING" id="578459.A0A0P9H0N5"/>
<dbReference type="RefSeq" id="XP_018269456.1">
    <property type="nucleotide sequence ID" value="XM_018417699.1"/>
</dbReference>
<dbReference type="InterPro" id="IPR017892">
    <property type="entry name" value="Pkinase_C"/>
</dbReference>
<dbReference type="Proteomes" id="UP000053890">
    <property type="component" value="Unassembled WGS sequence"/>
</dbReference>
<evidence type="ECO:0000259" key="7">
    <source>
        <dbReference type="PROSITE" id="PS50011"/>
    </source>
</evidence>
<dbReference type="InterPro" id="IPR000719">
    <property type="entry name" value="Prot_kinase_dom"/>
</dbReference>
<accession>A0A0P9H0N5</accession>
<dbReference type="InterPro" id="IPR000961">
    <property type="entry name" value="AGC-kinase_C"/>
</dbReference>
<dbReference type="Gene3D" id="1.10.510.10">
    <property type="entry name" value="Transferase(Phosphotransferase) domain 1"/>
    <property type="match status" value="1"/>
</dbReference>
<dbReference type="OrthoDB" id="63267at2759"/>
<organism evidence="9 10">
    <name type="scientific">Rhodotorula graminis (strain WP1)</name>
    <dbReference type="NCBI Taxonomy" id="578459"/>
    <lineage>
        <taxon>Eukaryota</taxon>
        <taxon>Fungi</taxon>
        <taxon>Dikarya</taxon>
        <taxon>Basidiomycota</taxon>
        <taxon>Pucciniomycotina</taxon>
        <taxon>Microbotryomycetes</taxon>
        <taxon>Sporidiobolales</taxon>
        <taxon>Sporidiobolaceae</taxon>
        <taxon>Rhodotorula</taxon>
    </lineage>
</organism>
<dbReference type="GeneID" id="28978147"/>
<name>A0A0P9H0N5_RHOGW</name>
<evidence type="ECO:0000259" key="8">
    <source>
        <dbReference type="PROSITE" id="PS51285"/>
    </source>
</evidence>
<evidence type="ECO:0000256" key="4">
    <source>
        <dbReference type="ARBA" id="ARBA00022741"/>
    </source>
</evidence>
<dbReference type="Gene3D" id="3.30.200.20">
    <property type="entry name" value="Phosphorylase Kinase, domain 1"/>
    <property type="match status" value="1"/>
</dbReference>
<dbReference type="PROSITE" id="PS50011">
    <property type="entry name" value="PROTEIN_KINASE_DOM"/>
    <property type="match status" value="1"/>
</dbReference>
<proteinExistence type="predicted"/>
<protein>
    <recommendedName>
        <fullName evidence="11">Protein kinase domain-containing protein</fullName>
    </recommendedName>
</protein>
<dbReference type="SMART" id="SM00133">
    <property type="entry name" value="S_TK_X"/>
    <property type="match status" value="1"/>
</dbReference>
<gene>
    <name evidence="9" type="ORF">RHOBADRAFT_55156</name>
</gene>
<dbReference type="OMA" id="PFKGKNC"/>
<evidence type="ECO:0000313" key="10">
    <source>
        <dbReference type="Proteomes" id="UP000053890"/>
    </source>
</evidence>
<evidence type="ECO:0000256" key="5">
    <source>
        <dbReference type="ARBA" id="ARBA00022777"/>
    </source>
</evidence>
<evidence type="ECO:0000256" key="6">
    <source>
        <dbReference type="ARBA" id="ARBA00022840"/>
    </source>
</evidence>
<evidence type="ECO:0008006" key="11">
    <source>
        <dbReference type="Google" id="ProtNLM"/>
    </source>
</evidence>
<sequence>MWFGKTTSTFCGTPEFMAPEIILEQRYGRMVDWWAFGVLIYEMLLGQSPFRGDDEDEIFDAILEDEPLYPIHMPRDSVSILTRLLTKDPARRLGASEADAAEIKSHLFFKDTNWDDVFHKRIPSPFYPAISSATDTSNFDKEFTSEQPTLTPVHSTLSAKDQQEFAAFDWSASWA</sequence>
<evidence type="ECO:0000256" key="3">
    <source>
        <dbReference type="ARBA" id="ARBA00022679"/>
    </source>
</evidence>
<dbReference type="SUPFAM" id="SSF56112">
    <property type="entry name" value="Protein kinase-like (PK-like)"/>
    <property type="match status" value="1"/>
</dbReference>
<keyword evidence="3" id="KW-0808">Transferase</keyword>
<dbReference type="PROSITE" id="PS51285">
    <property type="entry name" value="AGC_KINASE_CTER"/>
    <property type="match status" value="1"/>
</dbReference>
<evidence type="ECO:0000256" key="1">
    <source>
        <dbReference type="ARBA" id="ARBA00022527"/>
    </source>
</evidence>
<dbReference type="AlphaFoldDB" id="A0A0P9H0N5"/>
<keyword evidence="1" id="KW-0723">Serine/threonine-protein kinase</keyword>
<reference evidence="9 10" key="1">
    <citation type="journal article" date="2015" name="Front. Microbiol.">
        <title>Genome sequence of the plant growth promoting endophytic yeast Rhodotorula graminis WP1.</title>
        <authorList>
            <person name="Firrincieli A."/>
            <person name="Otillar R."/>
            <person name="Salamov A."/>
            <person name="Schmutz J."/>
            <person name="Khan Z."/>
            <person name="Redman R.S."/>
            <person name="Fleck N.D."/>
            <person name="Lindquist E."/>
            <person name="Grigoriev I.V."/>
            <person name="Doty S.L."/>
        </authorList>
    </citation>
    <scope>NUCLEOTIDE SEQUENCE [LARGE SCALE GENOMIC DNA]</scope>
    <source>
        <strain evidence="9 10">WP1</strain>
    </source>
</reference>
<evidence type="ECO:0000256" key="2">
    <source>
        <dbReference type="ARBA" id="ARBA00022553"/>
    </source>
</evidence>
<keyword evidence="10" id="KW-1185">Reference proteome</keyword>
<dbReference type="EMBL" id="KQ474083">
    <property type="protein sequence ID" value="KPV73407.1"/>
    <property type="molecule type" value="Genomic_DNA"/>
</dbReference>
<keyword evidence="2" id="KW-0597">Phosphoprotein</keyword>
<evidence type="ECO:0000313" key="9">
    <source>
        <dbReference type="EMBL" id="KPV73407.1"/>
    </source>
</evidence>
<keyword evidence="4" id="KW-0547">Nucleotide-binding</keyword>
<dbReference type="InterPro" id="IPR011009">
    <property type="entry name" value="Kinase-like_dom_sf"/>
</dbReference>
<keyword evidence="6" id="KW-0067">ATP-binding</keyword>